<dbReference type="AlphaFoldDB" id="A0A0G4GG73"/>
<evidence type="ECO:0000313" key="2">
    <source>
        <dbReference type="EMBL" id="CEM28622.1"/>
    </source>
</evidence>
<organism evidence="2">
    <name type="scientific">Chromera velia CCMP2878</name>
    <dbReference type="NCBI Taxonomy" id="1169474"/>
    <lineage>
        <taxon>Eukaryota</taxon>
        <taxon>Sar</taxon>
        <taxon>Alveolata</taxon>
        <taxon>Colpodellida</taxon>
        <taxon>Chromeraceae</taxon>
        <taxon>Chromera</taxon>
    </lineage>
</organism>
<dbReference type="VEuPathDB" id="CryptoDB:Cvel_4662"/>
<proteinExistence type="predicted"/>
<reference evidence="2" key="1">
    <citation type="submission" date="2014-11" db="EMBL/GenBank/DDBJ databases">
        <authorList>
            <person name="Otto D Thomas"/>
            <person name="Naeem Raeece"/>
        </authorList>
    </citation>
    <scope>NUCLEOTIDE SEQUENCE</scope>
</reference>
<feature type="region of interest" description="Disordered" evidence="1">
    <location>
        <begin position="204"/>
        <end position="285"/>
    </location>
</feature>
<accession>A0A0G4GG73</accession>
<sequence length="285" mass="30899">MATGVPLQAGASVGHGWVINTNWRCTDMPTDEEKVRNLWSDMTFRDVQNYAGPSACLAAIKYSPSVIRKINSSVRDDLCNVMWLTGWSISDKAFLAPQLTPPLEDFHLAPFGKSAVHLFEWAAETPLLWLEDYIGNHKLAREWMNQRPKSVIISPIGSQGLTPSQVDRIEAFLRDPQQAAGEVLGSFEDLSLSEYEAARQRLAEEAQAGDGSLPVSSSSHSKRGGEAEAEEEGSPVSADASGLGSGGDVSESAHVKRGKTAEHEDTADSSKGMKSLRPSPPNEKH</sequence>
<dbReference type="PhylomeDB" id="A0A0G4GG73"/>
<evidence type="ECO:0000256" key="1">
    <source>
        <dbReference type="SAM" id="MobiDB-lite"/>
    </source>
</evidence>
<feature type="compositionally biased region" description="Basic and acidic residues" evidence="1">
    <location>
        <begin position="251"/>
        <end position="268"/>
    </location>
</feature>
<name>A0A0G4GG73_9ALVE</name>
<protein>
    <submittedName>
        <fullName evidence="2">Uncharacterized protein</fullName>
    </submittedName>
</protein>
<gene>
    <name evidence="2" type="ORF">Cvel_4662</name>
</gene>
<dbReference type="EMBL" id="CDMZ01001181">
    <property type="protein sequence ID" value="CEM28622.1"/>
    <property type="molecule type" value="Genomic_DNA"/>
</dbReference>